<dbReference type="Gene3D" id="1.20.1250.20">
    <property type="entry name" value="MFS general substrate transporter like domains"/>
    <property type="match status" value="1"/>
</dbReference>
<keyword evidence="4 6" id="KW-1133">Transmembrane helix</keyword>
<dbReference type="PANTHER" id="PTHR43124">
    <property type="entry name" value="PURINE EFFLUX PUMP PBUE"/>
    <property type="match status" value="1"/>
</dbReference>
<dbReference type="InterPro" id="IPR011701">
    <property type="entry name" value="MFS"/>
</dbReference>
<feature type="transmembrane region" description="Helical" evidence="6">
    <location>
        <begin position="33"/>
        <end position="58"/>
    </location>
</feature>
<feature type="transmembrane region" description="Helical" evidence="6">
    <location>
        <begin position="95"/>
        <end position="117"/>
    </location>
</feature>
<dbReference type="SUPFAM" id="SSF103473">
    <property type="entry name" value="MFS general substrate transporter"/>
    <property type="match status" value="1"/>
</dbReference>
<feature type="domain" description="Major facilitator superfamily (MFS) profile" evidence="7">
    <location>
        <begin position="1"/>
        <end position="379"/>
    </location>
</feature>
<sequence length="387" mass="40065">MFFPIFLLSGAGFTVLTTEFLIVGLLPGLARDLGISVSQAGLLVTLFAFTVAAAGPLLTMVMSKTRRKTIFVGTLVLLGFANLLAAFAPNVGVMAVARFVPALALPVYWSLASATAVDIVGPEKAGKAISVITFGIICATVFGIPIGTLIADAYGWRSAFGVVAAVSFLKALMLQFFFPQLAARTSDASLRSQLIILRDPVMLGHVLLSVLVFTGMFTAYTYLADVLERLAGFSGQLVGWTLMAFGVVGLVGNHLGARIVDRSPLQASLLFCGMIAVAMLALSASIHTHAALALVLGIWGMAQAALFMVSHVRVMKAAPQAAAFAASLNISGANLGIGLGAILGGSVIDHLGIANLGYAGASVMGLSLVLTAILLGSRQPRPTLCTN</sequence>
<feature type="transmembrane region" description="Helical" evidence="6">
    <location>
        <begin position="267"/>
        <end position="284"/>
    </location>
</feature>
<dbReference type="RefSeq" id="WP_326508453.1">
    <property type="nucleotide sequence ID" value="NZ_JAWIIV010000021.1"/>
</dbReference>
<name>A0ABU6JE02_9BURK</name>
<comment type="caution">
    <text evidence="8">The sequence shown here is derived from an EMBL/GenBank/DDBJ whole genome shotgun (WGS) entry which is preliminary data.</text>
</comment>
<evidence type="ECO:0000256" key="1">
    <source>
        <dbReference type="ARBA" id="ARBA00004651"/>
    </source>
</evidence>
<organism evidence="8 9">
    <name type="scientific">Noviherbaspirillum album</name>
    <dbReference type="NCBI Taxonomy" id="3080276"/>
    <lineage>
        <taxon>Bacteria</taxon>
        <taxon>Pseudomonadati</taxon>
        <taxon>Pseudomonadota</taxon>
        <taxon>Betaproteobacteria</taxon>
        <taxon>Burkholderiales</taxon>
        <taxon>Oxalobacteraceae</taxon>
        <taxon>Noviherbaspirillum</taxon>
    </lineage>
</organism>
<evidence type="ECO:0000313" key="8">
    <source>
        <dbReference type="EMBL" id="MEC4721770.1"/>
    </source>
</evidence>
<keyword evidence="2" id="KW-1003">Cell membrane</keyword>
<evidence type="ECO:0000256" key="3">
    <source>
        <dbReference type="ARBA" id="ARBA00022692"/>
    </source>
</evidence>
<evidence type="ECO:0000256" key="6">
    <source>
        <dbReference type="SAM" id="Phobius"/>
    </source>
</evidence>
<comment type="subcellular location">
    <subcellularLocation>
        <location evidence="1">Cell membrane</location>
        <topology evidence="1">Multi-pass membrane protein</topology>
    </subcellularLocation>
</comment>
<feature type="transmembrane region" description="Helical" evidence="6">
    <location>
        <begin position="290"/>
        <end position="309"/>
    </location>
</feature>
<dbReference type="PROSITE" id="PS50850">
    <property type="entry name" value="MFS"/>
    <property type="match status" value="1"/>
</dbReference>
<keyword evidence="3 6" id="KW-0812">Transmembrane</keyword>
<accession>A0ABU6JE02</accession>
<feature type="transmembrane region" description="Helical" evidence="6">
    <location>
        <begin position="156"/>
        <end position="179"/>
    </location>
</feature>
<protein>
    <submittedName>
        <fullName evidence="8">MFS transporter</fullName>
    </submittedName>
</protein>
<dbReference type="InterPro" id="IPR036259">
    <property type="entry name" value="MFS_trans_sf"/>
</dbReference>
<dbReference type="InterPro" id="IPR050189">
    <property type="entry name" value="MFS_Efflux_Transporters"/>
</dbReference>
<evidence type="ECO:0000256" key="2">
    <source>
        <dbReference type="ARBA" id="ARBA00022475"/>
    </source>
</evidence>
<dbReference type="PANTHER" id="PTHR43124:SF10">
    <property type="entry name" value="PURINE EFFLUX PUMP PBUE"/>
    <property type="match status" value="1"/>
</dbReference>
<feature type="transmembrane region" description="Helical" evidence="6">
    <location>
        <begin position="321"/>
        <end position="344"/>
    </location>
</feature>
<evidence type="ECO:0000313" key="9">
    <source>
        <dbReference type="Proteomes" id="UP001352263"/>
    </source>
</evidence>
<evidence type="ECO:0000256" key="5">
    <source>
        <dbReference type="ARBA" id="ARBA00023136"/>
    </source>
</evidence>
<keyword evidence="5 6" id="KW-0472">Membrane</keyword>
<feature type="transmembrane region" description="Helical" evidence="6">
    <location>
        <begin position="200"/>
        <end position="223"/>
    </location>
</feature>
<feature type="transmembrane region" description="Helical" evidence="6">
    <location>
        <begin position="129"/>
        <end position="150"/>
    </location>
</feature>
<proteinExistence type="predicted"/>
<dbReference type="InterPro" id="IPR020846">
    <property type="entry name" value="MFS_dom"/>
</dbReference>
<dbReference type="Pfam" id="PF07690">
    <property type="entry name" value="MFS_1"/>
    <property type="match status" value="1"/>
</dbReference>
<feature type="transmembrane region" description="Helical" evidence="6">
    <location>
        <begin position="356"/>
        <end position="375"/>
    </location>
</feature>
<evidence type="ECO:0000259" key="7">
    <source>
        <dbReference type="PROSITE" id="PS50850"/>
    </source>
</evidence>
<reference evidence="8 9" key="1">
    <citation type="submission" date="2023-10" db="EMBL/GenBank/DDBJ databases">
        <title>Noviherbaspirillum sp. CPCC 100848 genome assembly.</title>
        <authorList>
            <person name="Li X.Y."/>
            <person name="Fang X.M."/>
        </authorList>
    </citation>
    <scope>NUCLEOTIDE SEQUENCE [LARGE SCALE GENOMIC DNA]</scope>
    <source>
        <strain evidence="8 9">CPCC 100848</strain>
    </source>
</reference>
<feature type="transmembrane region" description="Helical" evidence="6">
    <location>
        <begin position="235"/>
        <end position="255"/>
    </location>
</feature>
<dbReference type="EMBL" id="JAWIIV010000021">
    <property type="protein sequence ID" value="MEC4721770.1"/>
    <property type="molecule type" value="Genomic_DNA"/>
</dbReference>
<dbReference type="CDD" id="cd17324">
    <property type="entry name" value="MFS_NepI_like"/>
    <property type="match status" value="1"/>
</dbReference>
<dbReference type="Proteomes" id="UP001352263">
    <property type="component" value="Unassembled WGS sequence"/>
</dbReference>
<gene>
    <name evidence="8" type="ORF">RY831_21610</name>
</gene>
<evidence type="ECO:0000256" key="4">
    <source>
        <dbReference type="ARBA" id="ARBA00022989"/>
    </source>
</evidence>
<feature type="transmembrane region" description="Helical" evidence="6">
    <location>
        <begin position="70"/>
        <end position="89"/>
    </location>
</feature>
<keyword evidence="9" id="KW-1185">Reference proteome</keyword>